<dbReference type="Gene3D" id="3.40.50.850">
    <property type="entry name" value="Isochorismatase-like"/>
    <property type="match status" value="1"/>
</dbReference>
<comment type="similarity">
    <text evidence="1">Belongs to the isochorismatase family.</text>
</comment>
<dbReference type="AlphaFoldDB" id="A0A3E2H672"/>
<evidence type="ECO:0000256" key="1">
    <source>
        <dbReference type="ARBA" id="ARBA00006336"/>
    </source>
</evidence>
<keyword evidence="2" id="KW-0378">Hydrolase</keyword>
<feature type="domain" description="Isochorismatase-like" evidence="4">
    <location>
        <begin position="10"/>
        <end position="182"/>
    </location>
</feature>
<keyword evidence="6" id="KW-1185">Reference proteome</keyword>
<dbReference type="OMA" id="GMEGAKC"/>
<dbReference type="OrthoDB" id="245563at2759"/>
<dbReference type="Pfam" id="PF00857">
    <property type="entry name" value="Isochorismatase"/>
    <property type="match status" value="1"/>
</dbReference>
<feature type="signal peptide" evidence="3">
    <location>
        <begin position="1"/>
        <end position="23"/>
    </location>
</feature>
<dbReference type="PANTHER" id="PTHR43540:SF1">
    <property type="entry name" value="ISOCHORISMATASE HYDROLASE"/>
    <property type="match status" value="1"/>
</dbReference>
<dbReference type="InterPro" id="IPR036380">
    <property type="entry name" value="Isochorismatase-like_sf"/>
</dbReference>
<protein>
    <recommendedName>
        <fullName evidence="4">Isochorismatase-like domain-containing protein</fullName>
    </recommendedName>
</protein>
<dbReference type="GO" id="GO:0016787">
    <property type="term" value="F:hydrolase activity"/>
    <property type="evidence" value="ECO:0007669"/>
    <property type="project" value="UniProtKB-KW"/>
</dbReference>
<evidence type="ECO:0000313" key="6">
    <source>
        <dbReference type="Proteomes" id="UP000258309"/>
    </source>
</evidence>
<feature type="non-terminal residue" evidence="5">
    <location>
        <position position="200"/>
    </location>
</feature>
<dbReference type="STRING" id="5539.A0A3E2H672"/>
<feature type="non-terminal residue" evidence="5">
    <location>
        <position position="1"/>
    </location>
</feature>
<evidence type="ECO:0000256" key="3">
    <source>
        <dbReference type="SAM" id="SignalP"/>
    </source>
</evidence>
<comment type="caution">
    <text evidence="5">The sequence shown here is derived from an EMBL/GenBank/DDBJ whole genome shotgun (WGS) entry which is preliminary data.</text>
</comment>
<evidence type="ECO:0000259" key="4">
    <source>
        <dbReference type="Pfam" id="PF00857"/>
    </source>
</evidence>
<feature type="chain" id="PRO_5017599854" description="Isochorismatase-like domain-containing protein" evidence="3">
    <location>
        <begin position="24"/>
        <end position="200"/>
    </location>
</feature>
<sequence length="200" mass="21410">MSKTTPLGPVLLVVDLQQCLVEGDPSEGPRSTPDLVQNVASILSNWRSRSWPVIHINHHSLDPADPLHATQTETNAPHPCAAPIGDEKLFIKHVGSPFVATGLPSMLQVLNDENGGEKRKLVVIGMDGAQCVNSTTRHAADLGYDVVVVSDACSTYGISSWRSGGKAWSAEESHDIAMSMLDGYAKVTVTNDLIDVLGFQ</sequence>
<dbReference type="Proteomes" id="UP000258309">
    <property type="component" value="Unassembled WGS sequence"/>
</dbReference>
<dbReference type="InterPro" id="IPR000868">
    <property type="entry name" value="Isochorismatase-like_dom"/>
</dbReference>
<dbReference type="SUPFAM" id="SSF52499">
    <property type="entry name" value="Isochorismatase-like hydrolases"/>
    <property type="match status" value="1"/>
</dbReference>
<dbReference type="InterPro" id="IPR050272">
    <property type="entry name" value="Isochorismatase-like_hydrls"/>
</dbReference>
<reference evidence="5 6" key="1">
    <citation type="submission" date="2018-05" db="EMBL/GenBank/DDBJ databases">
        <title>Draft genome sequence of Scytalidium lignicola DSM 105466, a ubiquitous saprotrophic fungus.</title>
        <authorList>
            <person name="Buettner E."/>
            <person name="Gebauer A.M."/>
            <person name="Hofrichter M."/>
            <person name="Liers C."/>
            <person name="Kellner H."/>
        </authorList>
    </citation>
    <scope>NUCLEOTIDE SEQUENCE [LARGE SCALE GENOMIC DNA]</scope>
    <source>
        <strain evidence="5 6">DSM 105466</strain>
    </source>
</reference>
<dbReference type="EMBL" id="NCSJ02000147">
    <property type="protein sequence ID" value="RFU28878.1"/>
    <property type="molecule type" value="Genomic_DNA"/>
</dbReference>
<name>A0A3E2H672_SCYLI</name>
<proteinExistence type="inferred from homology"/>
<keyword evidence="3" id="KW-0732">Signal</keyword>
<accession>A0A3E2H672</accession>
<evidence type="ECO:0000256" key="2">
    <source>
        <dbReference type="ARBA" id="ARBA00022801"/>
    </source>
</evidence>
<evidence type="ECO:0000313" key="5">
    <source>
        <dbReference type="EMBL" id="RFU28878.1"/>
    </source>
</evidence>
<gene>
    <name evidence="5" type="ORF">B7463_g7463</name>
</gene>
<organism evidence="5 6">
    <name type="scientific">Scytalidium lignicola</name>
    <name type="common">Hyphomycete</name>
    <dbReference type="NCBI Taxonomy" id="5539"/>
    <lineage>
        <taxon>Eukaryota</taxon>
        <taxon>Fungi</taxon>
        <taxon>Dikarya</taxon>
        <taxon>Ascomycota</taxon>
        <taxon>Pezizomycotina</taxon>
        <taxon>Leotiomycetes</taxon>
        <taxon>Leotiomycetes incertae sedis</taxon>
        <taxon>Scytalidium</taxon>
    </lineage>
</organism>
<dbReference type="PANTHER" id="PTHR43540">
    <property type="entry name" value="PEROXYUREIDOACRYLATE/UREIDOACRYLATE AMIDOHYDROLASE-RELATED"/>
    <property type="match status" value="1"/>
</dbReference>